<evidence type="ECO:0000313" key="3">
    <source>
        <dbReference type="Proteomes" id="UP000195667"/>
    </source>
</evidence>
<dbReference type="Gene3D" id="2.40.30.160">
    <property type="match status" value="1"/>
</dbReference>
<dbReference type="Gene3D" id="3.30.70.1400">
    <property type="entry name" value="Aminomethyltransferase beta-barrel domains"/>
    <property type="match status" value="1"/>
</dbReference>
<proteinExistence type="predicted"/>
<dbReference type="Proteomes" id="UP000195667">
    <property type="component" value="Unassembled WGS sequence"/>
</dbReference>
<dbReference type="Pfam" id="PF01571">
    <property type="entry name" value="GCV_T"/>
    <property type="match status" value="1"/>
</dbReference>
<reference evidence="3" key="1">
    <citation type="submission" date="2017-02" db="EMBL/GenBank/DDBJ databases">
        <authorList>
            <person name="Daims H."/>
        </authorList>
    </citation>
    <scope>NUCLEOTIDE SEQUENCE [LARGE SCALE GENOMIC DNA]</scope>
</reference>
<dbReference type="GO" id="GO:0016226">
    <property type="term" value="P:iron-sulfur cluster assembly"/>
    <property type="evidence" value="ECO:0007669"/>
    <property type="project" value="TreeGrafter"/>
</dbReference>
<dbReference type="SUPFAM" id="SSF103025">
    <property type="entry name" value="Folate-binding domain"/>
    <property type="match status" value="1"/>
</dbReference>
<dbReference type="OrthoDB" id="9796287at2"/>
<evidence type="ECO:0000313" key="2">
    <source>
        <dbReference type="EMBL" id="SJM94169.1"/>
    </source>
</evidence>
<organism evidence="2 3">
    <name type="scientific">Crenothrix polyspora</name>
    <dbReference type="NCBI Taxonomy" id="360316"/>
    <lineage>
        <taxon>Bacteria</taxon>
        <taxon>Pseudomonadati</taxon>
        <taxon>Pseudomonadota</taxon>
        <taxon>Gammaproteobacteria</taxon>
        <taxon>Methylococcales</taxon>
        <taxon>Crenotrichaceae</taxon>
        <taxon>Crenothrix</taxon>
    </lineage>
</organism>
<dbReference type="NCBIfam" id="TIGR03317">
    <property type="entry name" value="ygfZ_signature"/>
    <property type="match status" value="1"/>
</dbReference>
<accession>A0A1R4HD83</accession>
<dbReference type="InterPro" id="IPR006222">
    <property type="entry name" value="GCVT_N"/>
</dbReference>
<dbReference type="InterPro" id="IPR045179">
    <property type="entry name" value="YgfZ/GcvT"/>
</dbReference>
<sequence length="324" mass="35589">MNAHWHDFLLSEQATFKSIQEAVFPVRPSDNKKRLYSLAHLGVLLVSGKDAAILLQGQVTCNVHEVTAQKAIFGAMCNPKGRVITTFLALKKHDDFLLILPKVLLESVKKRLQMYVLRSKVILTDSSDTLCVLGLLTQEPPQSAQFASDTQEDAIFVSLSATQNRQLVVADTNSAIALWTQMTTQQGFQADNADAWRCLDILSGIAWLDIETSEEHIPQMLNVDKLGGISFNKGCYTGQEIVARTHYLGKTKRALFVAECASPILPLANAPVFDDNADNPQAVGSVLMAHTDSHNCKLLLVLNMTEITSTKLTLADQTQLTLLA</sequence>
<dbReference type="AlphaFoldDB" id="A0A1R4HD83"/>
<dbReference type="Gene3D" id="3.30.70.1630">
    <property type="match status" value="1"/>
</dbReference>
<dbReference type="RefSeq" id="WP_087144176.1">
    <property type="nucleotide sequence ID" value="NZ_FUKI01000126.1"/>
</dbReference>
<dbReference type="EMBL" id="FUKI01000126">
    <property type="protein sequence ID" value="SJM94169.1"/>
    <property type="molecule type" value="Genomic_DNA"/>
</dbReference>
<dbReference type="InterPro" id="IPR017703">
    <property type="entry name" value="YgfZ/GCV_T_CS"/>
</dbReference>
<feature type="domain" description="GCVT N-terminal" evidence="1">
    <location>
        <begin position="33"/>
        <end position="135"/>
    </location>
</feature>
<dbReference type="PANTHER" id="PTHR22602">
    <property type="entry name" value="TRANSFERASE CAF17, MITOCHONDRIAL-RELATED"/>
    <property type="match status" value="1"/>
</dbReference>
<protein>
    <submittedName>
        <fullName evidence="2">Folate-binding protein YgfZ</fullName>
    </submittedName>
</protein>
<evidence type="ECO:0000259" key="1">
    <source>
        <dbReference type="Pfam" id="PF01571"/>
    </source>
</evidence>
<dbReference type="PANTHER" id="PTHR22602:SF0">
    <property type="entry name" value="TRANSFERASE CAF17, MITOCHONDRIAL-RELATED"/>
    <property type="match status" value="1"/>
</dbReference>
<gene>
    <name evidence="2" type="ORF">CRENPOLYSF1_50158</name>
</gene>
<keyword evidence="3" id="KW-1185">Reference proteome</keyword>
<name>A0A1R4HD83_9GAMM</name>